<proteinExistence type="predicted"/>
<dbReference type="PROSITE" id="PS51186">
    <property type="entry name" value="GNAT"/>
    <property type="match status" value="1"/>
</dbReference>
<dbReference type="EMBL" id="JAMTCG010000003">
    <property type="protein sequence ID" value="MCP2160535.1"/>
    <property type="molecule type" value="Genomic_DNA"/>
</dbReference>
<name>A0ABT1GZW4_9NOCA</name>
<dbReference type="InterPro" id="IPR000182">
    <property type="entry name" value="GNAT_dom"/>
</dbReference>
<dbReference type="Proteomes" id="UP001205740">
    <property type="component" value="Unassembled WGS sequence"/>
</dbReference>
<gene>
    <name evidence="3" type="ORF">LX12_001722</name>
</gene>
<evidence type="ECO:0000256" key="1">
    <source>
        <dbReference type="ARBA" id="ARBA00023251"/>
    </source>
</evidence>
<accession>A0ABT1GZW4</accession>
<reference evidence="3 4" key="1">
    <citation type="submission" date="2022-06" db="EMBL/GenBank/DDBJ databases">
        <title>Genomic Encyclopedia of Archaeal and Bacterial Type Strains, Phase II (KMG-II): from individual species to whole genera.</title>
        <authorList>
            <person name="Goeker M."/>
        </authorList>
    </citation>
    <scope>NUCLEOTIDE SEQUENCE [LARGE SCALE GENOMIC DNA]</scope>
    <source>
        <strain evidence="3 4">DSM 45037</strain>
    </source>
</reference>
<feature type="domain" description="N-acetyltransferase" evidence="2">
    <location>
        <begin position="5"/>
        <end position="183"/>
    </location>
</feature>
<dbReference type="Gene3D" id="3.40.630.30">
    <property type="match status" value="1"/>
</dbReference>
<dbReference type="Pfam" id="PF13523">
    <property type="entry name" value="Acetyltransf_8"/>
    <property type="match status" value="1"/>
</dbReference>
<dbReference type="PANTHER" id="PTHR31438:SF1">
    <property type="entry name" value="LYSINE N-ACYLTRANSFERASE C17G9.06C-RELATED"/>
    <property type="match status" value="1"/>
</dbReference>
<dbReference type="InterPro" id="IPR016181">
    <property type="entry name" value="Acyl_CoA_acyltransferase"/>
</dbReference>
<evidence type="ECO:0000259" key="2">
    <source>
        <dbReference type="PROSITE" id="PS51186"/>
    </source>
</evidence>
<comment type="caution">
    <text evidence="3">The sequence shown here is derived from an EMBL/GenBank/DDBJ whole genome shotgun (WGS) entry which is preliminary data.</text>
</comment>
<sequence>MPGAITFRPLTRTDFPMLARWLADDRVHRWWFQDHTDAAVEKDFGPQIDGTEPGEDLVVEIDGRAVGLLQRSRIRDLPEDVAALEPIVGPVPATAWCLDYLIGAETDRGRGLGPRMVTAAVDDTFSRYPEATEILVPVVAANRASWRTLKKAGFVIVASGDIPPDNPVDDPRHHVLRRIRTGTI</sequence>
<keyword evidence="1" id="KW-0046">Antibiotic resistance</keyword>
<evidence type="ECO:0000313" key="3">
    <source>
        <dbReference type="EMBL" id="MCP2160535.1"/>
    </source>
</evidence>
<dbReference type="PANTHER" id="PTHR31438">
    <property type="entry name" value="LYSINE N-ACYLTRANSFERASE C17G9.06C-RELATED"/>
    <property type="match status" value="1"/>
</dbReference>
<protein>
    <submittedName>
        <fullName evidence="3">Aminoglycoside 6'-N-acetyltransferase</fullName>
    </submittedName>
</protein>
<keyword evidence="4" id="KW-1185">Reference proteome</keyword>
<dbReference type="SUPFAM" id="SSF55729">
    <property type="entry name" value="Acyl-CoA N-acyltransferases (Nat)"/>
    <property type="match status" value="1"/>
</dbReference>
<evidence type="ECO:0000313" key="4">
    <source>
        <dbReference type="Proteomes" id="UP001205740"/>
    </source>
</evidence>
<organism evidence="3 4">
    <name type="scientific">Williamsia serinedens</name>
    <dbReference type="NCBI Taxonomy" id="391736"/>
    <lineage>
        <taxon>Bacteria</taxon>
        <taxon>Bacillati</taxon>
        <taxon>Actinomycetota</taxon>
        <taxon>Actinomycetes</taxon>
        <taxon>Mycobacteriales</taxon>
        <taxon>Nocardiaceae</taxon>
        <taxon>Williamsia</taxon>
    </lineage>
</organism>